<organism evidence="1 2">
    <name type="scientific">Amycolatopsis saalfeldensis</name>
    <dbReference type="NCBI Taxonomy" id="394193"/>
    <lineage>
        <taxon>Bacteria</taxon>
        <taxon>Bacillati</taxon>
        <taxon>Actinomycetota</taxon>
        <taxon>Actinomycetes</taxon>
        <taxon>Pseudonocardiales</taxon>
        <taxon>Pseudonocardiaceae</taxon>
        <taxon>Amycolatopsis</taxon>
    </lineage>
</organism>
<name>A0A1H8YNJ8_9PSEU</name>
<dbReference type="Proteomes" id="UP000198582">
    <property type="component" value="Unassembled WGS sequence"/>
</dbReference>
<reference evidence="1 2" key="1">
    <citation type="submission" date="2016-10" db="EMBL/GenBank/DDBJ databases">
        <authorList>
            <person name="de Groot N.N."/>
        </authorList>
    </citation>
    <scope>NUCLEOTIDE SEQUENCE [LARGE SCALE GENOMIC DNA]</scope>
    <source>
        <strain evidence="1 2">DSM 44993</strain>
    </source>
</reference>
<dbReference type="GO" id="GO:0016740">
    <property type="term" value="F:transferase activity"/>
    <property type="evidence" value="ECO:0007669"/>
    <property type="project" value="UniProtKB-KW"/>
</dbReference>
<dbReference type="AlphaFoldDB" id="A0A1H8YNJ8"/>
<accession>A0A1H8YNJ8</accession>
<protein>
    <submittedName>
        <fullName evidence="1">3'-phosphoadenosine 5'-phosphosulfate sulfotransferase (PAPS reductase)/FAD synthetase</fullName>
    </submittedName>
</protein>
<dbReference type="SUPFAM" id="SSF52402">
    <property type="entry name" value="Adenine nucleotide alpha hydrolases-like"/>
    <property type="match status" value="1"/>
</dbReference>
<gene>
    <name evidence="1" type="ORF">SAMN04489732_129109</name>
</gene>
<sequence length="240" mass="27066">MHVIQASGGIGSWATAQRVAAKHGTHDMILLFCDTLIEEDSLYAFLTESAEQLGARLVRVTDGRTPFEVYWHARFLGNARLAPCSKILKQQPARRWLDEHADPDATTLYVGIDAGETRRIPGIRKGWAPWHVEFPLTNEPGLTKAAMLAEARSLGLTPPAAYDEGFAHANCAGCCVRGGQAHWLRLLERHPDRFADYERREDEFRAEFGDVAILKEQRDGVVRPLTLAELRRRNERREPE</sequence>
<dbReference type="EMBL" id="FOEF01000029">
    <property type="protein sequence ID" value="SEP53663.1"/>
    <property type="molecule type" value="Genomic_DNA"/>
</dbReference>
<dbReference type="Gene3D" id="3.40.50.620">
    <property type="entry name" value="HUPs"/>
    <property type="match status" value="1"/>
</dbReference>
<keyword evidence="2" id="KW-1185">Reference proteome</keyword>
<proteinExistence type="predicted"/>
<dbReference type="RefSeq" id="WP_091628474.1">
    <property type="nucleotide sequence ID" value="NZ_FOEF01000029.1"/>
</dbReference>
<dbReference type="STRING" id="394193.SAMN04489732_129109"/>
<dbReference type="OrthoDB" id="1032766at2"/>
<dbReference type="InterPro" id="IPR014729">
    <property type="entry name" value="Rossmann-like_a/b/a_fold"/>
</dbReference>
<evidence type="ECO:0000313" key="1">
    <source>
        <dbReference type="EMBL" id="SEP53663.1"/>
    </source>
</evidence>
<keyword evidence="1" id="KW-0808">Transferase</keyword>
<evidence type="ECO:0000313" key="2">
    <source>
        <dbReference type="Proteomes" id="UP000198582"/>
    </source>
</evidence>